<feature type="signal peptide" evidence="1">
    <location>
        <begin position="1"/>
        <end position="24"/>
    </location>
</feature>
<accession>A0ABS5ZL48</accession>
<sequence>MKKTAIFNLVAAVTLLSGTASASAAYFMDDYTLTKDCGAFAVYAGPNMPSEHGGVCLSFSEGVFKLHTSYTKDKSCENGGAYVGPNRPDLHGGTCIWAQGYQLKSTYTTSRSCGLNATYVGPNRPDEHGGTCLSIVE</sequence>
<dbReference type="RefSeq" id="WP_215822346.1">
    <property type="nucleotide sequence ID" value="NZ_JAGSOY010000145.1"/>
</dbReference>
<evidence type="ECO:0008006" key="4">
    <source>
        <dbReference type="Google" id="ProtNLM"/>
    </source>
</evidence>
<reference evidence="2 3" key="1">
    <citation type="submission" date="2021-04" db="EMBL/GenBank/DDBJ databases">
        <authorList>
            <person name="Pira H."/>
            <person name="Risdian C."/>
            <person name="Wink J."/>
        </authorList>
    </citation>
    <scope>NUCLEOTIDE SEQUENCE [LARGE SCALE GENOMIC DNA]</scope>
    <source>
        <strain evidence="2 3">WH53</strain>
    </source>
</reference>
<gene>
    <name evidence="2" type="ORF">KCG35_23780</name>
</gene>
<keyword evidence="3" id="KW-1185">Reference proteome</keyword>
<keyword evidence="1" id="KW-0732">Signal</keyword>
<organism evidence="2 3">
    <name type="scientific">Zooshikella harenae</name>
    <dbReference type="NCBI Taxonomy" id="2827238"/>
    <lineage>
        <taxon>Bacteria</taxon>
        <taxon>Pseudomonadati</taxon>
        <taxon>Pseudomonadota</taxon>
        <taxon>Gammaproteobacteria</taxon>
        <taxon>Oceanospirillales</taxon>
        <taxon>Zooshikellaceae</taxon>
        <taxon>Zooshikella</taxon>
    </lineage>
</organism>
<dbReference type="EMBL" id="JAGSOY010000145">
    <property type="protein sequence ID" value="MBU2714075.1"/>
    <property type="molecule type" value="Genomic_DNA"/>
</dbReference>
<proteinExistence type="predicted"/>
<dbReference type="Proteomes" id="UP000690515">
    <property type="component" value="Unassembled WGS sequence"/>
</dbReference>
<feature type="chain" id="PRO_5046622204" description="Secreted protein" evidence="1">
    <location>
        <begin position="25"/>
        <end position="137"/>
    </location>
</feature>
<name>A0ABS5ZL48_9GAMM</name>
<evidence type="ECO:0000313" key="2">
    <source>
        <dbReference type="EMBL" id="MBU2714075.1"/>
    </source>
</evidence>
<comment type="caution">
    <text evidence="2">The sequence shown here is derived from an EMBL/GenBank/DDBJ whole genome shotgun (WGS) entry which is preliminary data.</text>
</comment>
<protein>
    <recommendedName>
        <fullName evidence="4">Secreted protein</fullName>
    </recommendedName>
</protein>
<evidence type="ECO:0000313" key="3">
    <source>
        <dbReference type="Proteomes" id="UP000690515"/>
    </source>
</evidence>
<evidence type="ECO:0000256" key="1">
    <source>
        <dbReference type="SAM" id="SignalP"/>
    </source>
</evidence>